<dbReference type="AlphaFoldDB" id="A0A285X7Y2"/>
<keyword evidence="3" id="KW-0378">Hydrolase</keyword>
<dbReference type="InterPro" id="IPR003961">
    <property type="entry name" value="FN3_dom"/>
</dbReference>
<evidence type="ECO:0000259" key="4">
    <source>
        <dbReference type="PROSITE" id="PS50853"/>
    </source>
</evidence>
<dbReference type="Pfam" id="PF00932">
    <property type="entry name" value="LTD"/>
    <property type="match status" value="1"/>
</dbReference>
<evidence type="ECO:0000256" key="2">
    <source>
        <dbReference type="ARBA" id="ARBA00022722"/>
    </source>
</evidence>
<evidence type="ECO:0000259" key="5">
    <source>
        <dbReference type="PROSITE" id="PS51841"/>
    </source>
</evidence>
<keyword evidence="7" id="KW-1185">Reference proteome</keyword>
<dbReference type="PANTHER" id="PTHR33607:SF2">
    <property type="entry name" value="ENDONUCLEASE-1"/>
    <property type="match status" value="1"/>
</dbReference>
<dbReference type="SUPFAM" id="SSF54060">
    <property type="entry name" value="His-Me finger endonucleases"/>
    <property type="match status" value="1"/>
</dbReference>
<feature type="domain" description="LTD" evidence="5">
    <location>
        <begin position="449"/>
        <end position="571"/>
    </location>
</feature>
<gene>
    <name evidence="6" type="ORF">SAMN06296241_3008</name>
</gene>
<feature type="domain" description="Fibronectin type-III" evidence="4">
    <location>
        <begin position="278"/>
        <end position="363"/>
    </location>
</feature>
<feature type="domain" description="Fibronectin type-III" evidence="4">
    <location>
        <begin position="369"/>
        <end position="454"/>
    </location>
</feature>
<dbReference type="OrthoDB" id="5500612at2"/>
<dbReference type="Pfam" id="PF00041">
    <property type="entry name" value="fn3"/>
    <property type="match status" value="2"/>
</dbReference>
<dbReference type="InterPro" id="IPR013783">
    <property type="entry name" value="Ig-like_fold"/>
</dbReference>
<dbReference type="InterPro" id="IPR044925">
    <property type="entry name" value="His-Me_finger_sf"/>
</dbReference>
<comment type="similarity">
    <text evidence="1">Belongs to the EndA/NucM nuclease family.</text>
</comment>
<dbReference type="Proteomes" id="UP000219193">
    <property type="component" value="Unassembled WGS sequence"/>
</dbReference>
<keyword evidence="2" id="KW-0540">Nuclease</keyword>
<dbReference type="EMBL" id="OCMF01000005">
    <property type="protein sequence ID" value="SOC81432.1"/>
    <property type="molecule type" value="Genomic_DNA"/>
</dbReference>
<protein>
    <submittedName>
        <fullName evidence="6">Endonuclease I</fullName>
    </submittedName>
</protein>
<dbReference type="InterPro" id="IPR036116">
    <property type="entry name" value="FN3_sf"/>
</dbReference>
<dbReference type="RefSeq" id="WP_097057212.1">
    <property type="nucleotide sequence ID" value="NZ_OCMF01000005.1"/>
</dbReference>
<dbReference type="InterPro" id="IPR001322">
    <property type="entry name" value="Lamin_tail_dom"/>
</dbReference>
<evidence type="ECO:0000256" key="1">
    <source>
        <dbReference type="ARBA" id="ARBA00006429"/>
    </source>
</evidence>
<sequence length="612" mass="67223">MKNTFYLPFLTVLFLLGCSSDDGGDPINPQPEPEPPVVENFYEIPEALDAYYAGVDFNLEGAELYDELAAHTIAKHGTFLEYTQRHDYLYDADEDPNNPDNVILVYTGESRDKREYESGNNSYSPQTFNTEHIYPRSYLENEAEADLHVLRVADKDVNTLRWNYPYIDGEGKYSLKGEAFFPGDEWRGDVARIIMYMNLRYDESFDTMGGMDLFLEWNAEDPVSAIEKQRNEVIEDAQGNRNPFIDNPHLATRIWEGPEADNRWDGEAEEPDSQAPTVPQNVTVDEVTFETVTLSWEAATDNEGVAKYNVNVDGEYYTAVSSTSVTVEGLDPGVTYEFTITAADAAGNISDASAAVEGTTNADEEAPSVPQNLKVSNVAVTSVTLTWDASTDNAGIAGYDIYMNGEFYETVETNEYTVAGLTAVTTYSFAVAARDLYDNVSEVSAAVEVTTEVATGETGSTDLIISEYTEGFGYNKILEIGNPTSEAIDLSAYSLKKMTNGDPARWGDAYQLQGTLEAGAVLVIANEGADYAGLQADIEINHDIVNFNGNDPVALVKNGEIIDLIGVEGGADFAKDVNMRRKTTITSPSSTFLTDEWVISTDHEDVSGFGEL</sequence>
<dbReference type="InterPro" id="IPR007346">
    <property type="entry name" value="Endonuclease-I"/>
</dbReference>
<accession>A0A285X7Y2</accession>
<keyword evidence="6" id="KW-0255">Endonuclease</keyword>
<dbReference type="GO" id="GO:0004519">
    <property type="term" value="F:endonuclease activity"/>
    <property type="evidence" value="ECO:0007669"/>
    <property type="project" value="UniProtKB-KW"/>
</dbReference>
<evidence type="ECO:0000313" key="6">
    <source>
        <dbReference type="EMBL" id="SOC81432.1"/>
    </source>
</evidence>
<dbReference type="PROSITE" id="PS51841">
    <property type="entry name" value="LTD"/>
    <property type="match status" value="1"/>
</dbReference>
<dbReference type="GO" id="GO:0016787">
    <property type="term" value="F:hydrolase activity"/>
    <property type="evidence" value="ECO:0007669"/>
    <property type="project" value="UniProtKB-KW"/>
</dbReference>
<dbReference type="SMART" id="SM00060">
    <property type="entry name" value="FN3"/>
    <property type="match status" value="2"/>
</dbReference>
<name>A0A285X7Y2_9FLAO</name>
<dbReference type="Gene3D" id="2.60.40.10">
    <property type="entry name" value="Immunoglobulins"/>
    <property type="match status" value="2"/>
</dbReference>
<dbReference type="PROSITE" id="PS50853">
    <property type="entry name" value="FN3"/>
    <property type="match status" value="2"/>
</dbReference>
<dbReference type="SUPFAM" id="SSF49265">
    <property type="entry name" value="Fibronectin type III"/>
    <property type="match status" value="1"/>
</dbReference>
<proteinExistence type="inferred from homology"/>
<evidence type="ECO:0000256" key="3">
    <source>
        <dbReference type="ARBA" id="ARBA00022801"/>
    </source>
</evidence>
<organism evidence="6 7">
    <name type="scientific">Salinimicrobium sediminis</name>
    <dbReference type="NCBI Taxonomy" id="1343891"/>
    <lineage>
        <taxon>Bacteria</taxon>
        <taxon>Pseudomonadati</taxon>
        <taxon>Bacteroidota</taxon>
        <taxon>Flavobacteriia</taxon>
        <taxon>Flavobacteriales</taxon>
        <taxon>Flavobacteriaceae</taxon>
        <taxon>Salinimicrobium</taxon>
    </lineage>
</organism>
<dbReference type="PROSITE" id="PS51257">
    <property type="entry name" value="PROKAR_LIPOPROTEIN"/>
    <property type="match status" value="1"/>
</dbReference>
<evidence type="ECO:0000313" key="7">
    <source>
        <dbReference type="Proteomes" id="UP000219193"/>
    </source>
</evidence>
<dbReference type="Pfam" id="PF04231">
    <property type="entry name" value="Endonuclease_1"/>
    <property type="match status" value="1"/>
</dbReference>
<dbReference type="PANTHER" id="PTHR33607">
    <property type="entry name" value="ENDONUCLEASE-1"/>
    <property type="match status" value="1"/>
</dbReference>
<dbReference type="CDD" id="cd00063">
    <property type="entry name" value="FN3"/>
    <property type="match status" value="2"/>
</dbReference>
<reference evidence="7" key="1">
    <citation type="submission" date="2017-09" db="EMBL/GenBank/DDBJ databases">
        <authorList>
            <person name="Varghese N."/>
            <person name="Submissions S."/>
        </authorList>
    </citation>
    <scope>NUCLEOTIDE SEQUENCE [LARGE SCALE GENOMIC DNA]</scope>
    <source>
        <strain evidence="7">CGMCC 1.12641</strain>
    </source>
</reference>